<comment type="similarity">
    <text evidence="4">Belongs to the cyclic nucleotide phosphodiesterase class-III family.</text>
</comment>
<dbReference type="GO" id="GO:0046872">
    <property type="term" value="F:metal ion binding"/>
    <property type="evidence" value="ECO:0007669"/>
    <property type="project" value="UniProtKB-KW"/>
</dbReference>
<name>A0A4R1NB41_9GAMM</name>
<keyword evidence="2" id="KW-0378">Hydrolase</keyword>
<dbReference type="InterPro" id="IPR029052">
    <property type="entry name" value="Metallo-depent_PP-like"/>
</dbReference>
<dbReference type="Proteomes" id="UP000294555">
    <property type="component" value="Unassembled WGS sequence"/>
</dbReference>
<comment type="caution">
    <text evidence="6">The sequence shown here is derived from an EMBL/GenBank/DDBJ whole genome shotgun (WGS) entry which is preliminary data.</text>
</comment>
<dbReference type="InterPro" id="IPR026575">
    <property type="entry name" value="GpdQ/CpdA-like"/>
</dbReference>
<gene>
    <name evidence="6" type="ORF">EZJ58_1999</name>
</gene>
<dbReference type="Gene3D" id="3.30.750.180">
    <property type="entry name" value="GpdQ, beta-strand dimerisation domain"/>
    <property type="match status" value="1"/>
</dbReference>
<evidence type="ECO:0000256" key="1">
    <source>
        <dbReference type="ARBA" id="ARBA00022723"/>
    </source>
</evidence>
<dbReference type="InterPro" id="IPR042283">
    <property type="entry name" value="GpdQ_catalytic"/>
</dbReference>
<dbReference type="InterPro" id="IPR050884">
    <property type="entry name" value="CNP_phosphodiesterase-III"/>
</dbReference>
<accession>A0A4R1NB41</accession>
<dbReference type="Pfam" id="PF00149">
    <property type="entry name" value="Metallophos"/>
    <property type="match status" value="1"/>
</dbReference>
<evidence type="ECO:0000313" key="7">
    <source>
        <dbReference type="Proteomes" id="UP000294555"/>
    </source>
</evidence>
<dbReference type="OrthoDB" id="9784378at2"/>
<keyword evidence="3" id="KW-0408">Iron</keyword>
<dbReference type="Gene3D" id="3.60.21.40">
    <property type="entry name" value="GpdQ, catalytic alpha/beta sandwich domain"/>
    <property type="match status" value="1"/>
</dbReference>
<proteinExistence type="inferred from homology"/>
<dbReference type="PANTHER" id="PTHR42988">
    <property type="entry name" value="PHOSPHOHYDROLASE"/>
    <property type="match status" value="1"/>
</dbReference>
<evidence type="ECO:0000259" key="5">
    <source>
        <dbReference type="Pfam" id="PF00149"/>
    </source>
</evidence>
<sequence length="274" mass="30815">MFIAQLSDLHFRQQGTKLYDFIDVNAANGEIINRINALAERPDAVIVTGDIANCGEPGEYRLARRMLGMLNYPLYVIPGNHDNKAFFLDAFSELCPQLGQDPENIAYQVDDFPVRLLFIDSSVTGAAHGHLSENTLRWLERALSRDDKESYVFMHHPPLAFGSAQMDPIACDNGKALLALIERFAHLTRVFCGHVHRMIATQYRQALICSAPATVHQVPYYHSDERAYYSLEPGAMMMHNLVEGVGLVSSYHSLAHYAGPWLYDPRISCPLDTF</sequence>
<evidence type="ECO:0000256" key="4">
    <source>
        <dbReference type="ARBA" id="ARBA00025742"/>
    </source>
</evidence>
<keyword evidence="1" id="KW-0479">Metal-binding</keyword>
<dbReference type="CDD" id="cd07402">
    <property type="entry name" value="MPP_GpdQ"/>
    <property type="match status" value="1"/>
</dbReference>
<dbReference type="RefSeq" id="WP_132922732.1">
    <property type="nucleotide sequence ID" value="NZ_CP075169.1"/>
</dbReference>
<protein>
    <submittedName>
        <fullName evidence="6">3',5'-cyclic AMP phosphodiesterase CpdA</fullName>
    </submittedName>
</protein>
<dbReference type="InterPro" id="IPR004843">
    <property type="entry name" value="Calcineurin-like_PHP"/>
</dbReference>
<dbReference type="SUPFAM" id="SSF56300">
    <property type="entry name" value="Metallo-dependent phosphatases"/>
    <property type="match status" value="1"/>
</dbReference>
<dbReference type="GO" id="GO:0004112">
    <property type="term" value="F:cyclic-nucleotide phosphodiesterase activity"/>
    <property type="evidence" value="ECO:0007669"/>
    <property type="project" value="InterPro"/>
</dbReference>
<organism evidence="6 7">
    <name type="scientific">Sodalis ligni</name>
    <dbReference type="NCBI Taxonomy" id="2697027"/>
    <lineage>
        <taxon>Bacteria</taxon>
        <taxon>Pseudomonadati</taxon>
        <taxon>Pseudomonadota</taxon>
        <taxon>Gammaproteobacteria</taxon>
        <taxon>Enterobacterales</taxon>
        <taxon>Bruguierivoracaceae</taxon>
        <taxon>Sodalis</taxon>
    </lineage>
</organism>
<evidence type="ECO:0000313" key="6">
    <source>
        <dbReference type="EMBL" id="TCL03909.1"/>
    </source>
</evidence>
<keyword evidence="7" id="KW-1185">Reference proteome</keyword>
<reference evidence="6 7" key="1">
    <citation type="submission" date="2019-02" db="EMBL/GenBank/DDBJ databases">
        <title>Investigation of anaerobic lignin degradation for improved lignocellulosic biofuels.</title>
        <authorList>
            <person name="Deangelis K."/>
        </authorList>
    </citation>
    <scope>NUCLEOTIDE SEQUENCE [LARGE SCALE GENOMIC DNA]</scope>
    <source>
        <strain evidence="6 7">159R</strain>
    </source>
</reference>
<evidence type="ECO:0000256" key="3">
    <source>
        <dbReference type="ARBA" id="ARBA00023004"/>
    </source>
</evidence>
<dbReference type="AlphaFoldDB" id="A0A4R1NB41"/>
<dbReference type="EMBL" id="SJOI01000001">
    <property type="protein sequence ID" value="TCL03909.1"/>
    <property type="molecule type" value="Genomic_DNA"/>
</dbReference>
<feature type="domain" description="Calcineurin-like phosphoesterase" evidence="5">
    <location>
        <begin position="3"/>
        <end position="197"/>
    </location>
</feature>
<dbReference type="InterPro" id="IPR042281">
    <property type="entry name" value="GpdQ_beta-strand"/>
</dbReference>
<dbReference type="PANTHER" id="PTHR42988:SF2">
    <property type="entry name" value="CYCLIC NUCLEOTIDE PHOSPHODIESTERASE CBUA0032-RELATED"/>
    <property type="match status" value="1"/>
</dbReference>
<evidence type="ECO:0000256" key="2">
    <source>
        <dbReference type="ARBA" id="ARBA00022801"/>
    </source>
</evidence>